<evidence type="ECO:0000259" key="4">
    <source>
        <dbReference type="PROSITE" id="PS51767"/>
    </source>
</evidence>
<name>A0A9W9APR7_9AGAR</name>
<sequence>MLSTALAAPLAREEPPAGAAGPISLPPRPSLTNSDGIFDIAAASILNRRMLAKHRQNLLVLQENSGGSLPEGMKIPEPDSGSQDQADEDKLGENNLKLVNQVFRTKKGEEGLTDEENETEWAGNFEIGTPGQKFLADFDTGSSDLWVEKYDPEKSKTSKKKDGTFSIEYGDGSTASGPIYSDTVTIAGVAVVNQTFSGVNNVTGNLITDPVMRRGGILGLAWQELSNLKARPWFLRAVDQNDVKNKKFGYHASSDKGSELFFGGTNTDLYQGSLEEHKVDHSQGFWKLKDAGIDVGGHEAMKDFETIIDSGTTLMYGPPQAVKEFYTHVDGAKLYDQKQGFYSFPCDKVPKVSFSWNGGQKFPISAKTFNLGKPESGSSSCIGSILASDLELGKNVWLIGDTFLQNVYAGFDFGNHDKHATVGFAKLKNGS</sequence>
<evidence type="ECO:0000313" key="6">
    <source>
        <dbReference type="Proteomes" id="UP001150266"/>
    </source>
</evidence>
<dbReference type="OrthoDB" id="15189at2759"/>
<dbReference type="EMBL" id="JAOTPV010000003">
    <property type="protein sequence ID" value="KAJ4485425.1"/>
    <property type="molecule type" value="Genomic_DNA"/>
</dbReference>
<dbReference type="InterPro" id="IPR034164">
    <property type="entry name" value="Pepsin-like_dom"/>
</dbReference>
<dbReference type="InterPro" id="IPR001461">
    <property type="entry name" value="Aspartic_peptidase_A1"/>
</dbReference>
<dbReference type="PROSITE" id="PS51767">
    <property type="entry name" value="PEPTIDASE_A1"/>
    <property type="match status" value="1"/>
</dbReference>
<dbReference type="PANTHER" id="PTHR47966:SF51">
    <property type="entry name" value="BETA-SITE APP-CLEAVING ENZYME, ISOFORM A-RELATED"/>
    <property type="match status" value="1"/>
</dbReference>
<keyword evidence="5" id="KW-0645">Protease</keyword>
<reference evidence="5" key="1">
    <citation type="submission" date="2022-08" db="EMBL/GenBank/DDBJ databases">
        <title>A Global Phylogenomic Analysis of the Shiitake Genus Lentinula.</title>
        <authorList>
            <consortium name="DOE Joint Genome Institute"/>
            <person name="Sierra-Patev S."/>
            <person name="Min B."/>
            <person name="Naranjo-Ortiz M."/>
            <person name="Looney B."/>
            <person name="Konkel Z."/>
            <person name="Slot J.C."/>
            <person name="Sakamoto Y."/>
            <person name="Steenwyk J.L."/>
            <person name="Rokas A."/>
            <person name="Carro J."/>
            <person name="Camarero S."/>
            <person name="Ferreira P."/>
            <person name="Molpeceres G."/>
            <person name="Ruiz-Duenas F.J."/>
            <person name="Serrano A."/>
            <person name="Henrissat B."/>
            <person name="Drula E."/>
            <person name="Hughes K.W."/>
            <person name="Mata J.L."/>
            <person name="Ishikawa N.K."/>
            <person name="Vargas-Isla R."/>
            <person name="Ushijima S."/>
            <person name="Smith C.A."/>
            <person name="Ahrendt S."/>
            <person name="Andreopoulos W."/>
            <person name="He G."/>
            <person name="Labutti K."/>
            <person name="Lipzen A."/>
            <person name="Ng V."/>
            <person name="Riley R."/>
            <person name="Sandor L."/>
            <person name="Barry K."/>
            <person name="Martinez A.T."/>
            <person name="Xiao Y."/>
            <person name="Gibbons J.G."/>
            <person name="Terashima K."/>
            <person name="Grigoriev I.V."/>
            <person name="Hibbett D.S."/>
        </authorList>
    </citation>
    <scope>NUCLEOTIDE SEQUENCE</scope>
    <source>
        <strain evidence="5">JLM2183</strain>
    </source>
</reference>
<dbReference type="PANTHER" id="PTHR47966">
    <property type="entry name" value="BETA-SITE APP-CLEAVING ENZYME, ISOFORM A-RELATED"/>
    <property type="match status" value="1"/>
</dbReference>
<keyword evidence="5" id="KW-0378">Hydrolase</keyword>
<dbReference type="SUPFAM" id="SSF50630">
    <property type="entry name" value="Acid proteases"/>
    <property type="match status" value="1"/>
</dbReference>
<feature type="active site" evidence="2">
    <location>
        <position position="309"/>
    </location>
</feature>
<dbReference type="PRINTS" id="PR00792">
    <property type="entry name" value="PEPSIN"/>
</dbReference>
<feature type="region of interest" description="Disordered" evidence="3">
    <location>
        <begin position="1"/>
        <end position="30"/>
    </location>
</feature>
<evidence type="ECO:0000313" key="5">
    <source>
        <dbReference type="EMBL" id="KAJ4485425.1"/>
    </source>
</evidence>
<comment type="caution">
    <text evidence="5">The sequence shown here is derived from an EMBL/GenBank/DDBJ whole genome shotgun (WGS) entry which is preliminary data.</text>
</comment>
<dbReference type="AlphaFoldDB" id="A0A9W9APR7"/>
<organism evidence="5 6">
    <name type="scientific">Lentinula aciculospora</name>
    <dbReference type="NCBI Taxonomy" id="153920"/>
    <lineage>
        <taxon>Eukaryota</taxon>
        <taxon>Fungi</taxon>
        <taxon>Dikarya</taxon>
        <taxon>Basidiomycota</taxon>
        <taxon>Agaricomycotina</taxon>
        <taxon>Agaricomycetes</taxon>
        <taxon>Agaricomycetidae</taxon>
        <taxon>Agaricales</taxon>
        <taxon>Marasmiineae</taxon>
        <taxon>Omphalotaceae</taxon>
        <taxon>Lentinula</taxon>
    </lineage>
</organism>
<feature type="compositionally biased region" description="Low complexity" evidence="3">
    <location>
        <begin position="1"/>
        <end position="22"/>
    </location>
</feature>
<dbReference type="InterPro" id="IPR033121">
    <property type="entry name" value="PEPTIDASE_A1"/>
</dbReference>
<dbReference type="Gene3D" id="2.40.70.10">
    <property type="entry name" value="Acid Proteases"/>
    <property type="match status" value="2"/>
</dbReference>
<feature type="active site" evidence="2">
    <location>
        <position position="139"/>
    </location>
</feature>
<evidence type="ECO:0000256" key="2">
    <source>
        <dbReference type="PIRSR" id="PIRSR601461-1"/>
    </source>
</evidence>
<accession>A0A9W9APR7</accession>
<gene>
    <name evidence="5" type="ORF">J3R30DRAFT_3654886</name>
</gene>
<comment type="similarity">
    <text evidence="1">Belongs to the peptidase A1 family.</text>
</comment>
<dbReference type="CDD" id="cd05471">
    <property type="entry name" value="pepsin_like"/>
    <property type="match status" value="1"/>
</dbReference>
<feature type="region of interest" description="Disordered" evidence="3">
    <location>
        <begin position="63"/>
        <end position="93"/>
    </location>
</feature>
<dbReference type="GO" id="GO:0004190">
    <property type="term" value="F:aspartic-type endopeptidase activity"/>
    <property type="evidence" value="ECO:0007669"/>
    <property type="project" value="InterPro"/>
</dbReference>
<dbReference type="InterPro" id="IPR021109">
    <property type="entry name" value="Peptidase_aspartic_dom_sf"/>
</dbReference>
<dbReference type="GO" id="GO:0006508">
    <property type="term" value="P:proteolysis"/>
    <property type="evidence" value="ECO:0007669"/>
    <property type="project" value="UniProtKB-KW"/>
</dbReference>
<evidence type="ECO:0000256" key="3">
    <source>
        <dbReference type="SAM" id="MobiDB-lite"/>
    </source>
</evidence>
<dbReference type="Pfam" id="PF00026">
    <property type="entry name" value="Asp"/>
    <property type="match status" value="1"/>
</dbReference>
<proteinExistence type="inferred from homology"/>
<keyword evidence="6" id="KW-1185">Reference proteome</keyword>
<feature type="domain" description="Peptidase A1" evidence="4">
    <location>
        <begin position="121"/>
        <end position="425"/>
    </location>
</feature>
<evidence type="ECO:0000256" key="1">
    <source>
        <dbReference type="ARBA" id="ARBA00007447"/>
    </source>
</evidence>
<dbReference type="Proteomes" id="UP001150266">
    <property type="component" value="Unassembled WGS sequence"/>
</dbReference>
<protein>
    <submittedName>
        <fullName evidence="5">Acid protease</fullName>
    </submittedName>
</protein>